<protein>
    <submittedName>
        <fullName evidence="2">Uncharacterized protein</fullName>
    </submittedName>
</protein>
<reference evidence="2" key="1">
    <citation type="journal article" date="2015" name="Nature">
        <title>Complex archaea that bridge the gap between prokaryotes and eukaryotes.</title>
        <authorList>
            <person name="Spang A."/>
            <person name="Saw J.H."/>
            <person name="Jorgensen S.L."/>
            <person name="Zaremba-Niedzwiedzka K."/>
            <person name="Martijn J."/>
            <person name="Lind A.E."/>
            <person name="van Eijk R."/>
            <person name="Schleper C."/>
            <person name="Guy L."/>
            <person name="Ettema T.J."/>
        </authorList>
    </citation>
    <scope>NUCLEOTIDE SEQUENCE</scope>
</reference>
<accession>A0A0F8VR99</accession>
<keyword evidence="1" id="KW-1133">Transmembrane helix</keyword>
<keyword evidence="1" id="KW-0812">Transmembrane</keyword>
<proteinExistence type="predicted"/>
<sequence length="69" mass="8129">MINTILQLVFFIGFIWVIIDLTKSMCRDTKARKKLTQIEQLVKQASETDDEKVKEETKEKIFQILKAKL</sequence>
<keyword evidence="1" id="KW-0472">Membrane</keyword>
<evidence type="ECO:0000256" key="1">
    <source>
        <dbReference type="SAM" id="Phobius"/>
    </source>
</evidence>
<feature type="transmembrane region" description="Helical" evidence="1">
    <location>
        <begin position="6"/>
        <end position="26"/>
    </location>
</feature>
<evidence type="ECO:0000313" key="2">
    <source>
        <dbReference type="EMBL" id="KKK46863.1"/>
    </source>
</evidence>
<gene>
    <name evidence="2" type="ORF">LCGC14_3161000</name>
</gene>
<dbReference type="EMBL" id="LAZR01069870">
    <property type="protein sequence ID" value="KKK46863.1"/>
    <property type="molecule type" value="Genomic_DNA"/>
</dbReference>
<organism evidence="2">
    <name type="scientific">marine sediment metagenome</name>
    <dbReference type="NCBI Taxonomy" id="412755"/>
    <lineage>
        <taxon>unclassified sequences</taxon>
        <taxon>metagenomes</taxon>
        <taxon>ecological metagenomes</taxon>
    </lineage>
</organism>
<name>A0A0F8VR99_9ZZZZ</name>
<dbReference type="AlphaFoldDB" id="A0A0F8VR99"/>
<comment type="caution">
    <text evidence="2">The sequence shown here is derived from an EMBL/GenBank/DDBJ whole genome shotgun (WGS) entry which is preliminary data.</text>
</comment>